<accession>A0ABQ4FVB4</accession>
<protein>
    <recommendedName>
        <fullName evidence="5">NlpC/P60 domain-containing protein</fullName>
    </recommendedName>
</protein>
<dbReference type="InterPro" id="IPR051794">
    <property type="entry name" value="PG_Endopeptidase_C40"/>
</dbReference>
<dbReference type="Proteomes" id="UP000603904">
    <property type="component" value="Unassembled WGS sequence"/>
</dbReference>
<proteinExistence type="inferred from homology"/>
<dbReference type="PANTHER" id="PTHR47359:SF3">
    <property type="entry name" value="NLP_P60 DOMAIN-CONTAINING PROTEIN-RELATED"/>
    <property type="match status" value="1"/>
</dbReference>
<evidence type="ECO:0000313" key="7">
    <source>
        <dbReference type="Proteomes" id="UP000603904"/>
    </source>
</evidence>
<dbReference type="Gene3D" id="3.90.1720.10">
    <property type="entry name" value="endopeptidase domain like (from Nostoc punctiforme)"/>
    <property type="match status" value="1"/>
</dbReference>
<gene>
    <name evidence="6" type="ORF">Mco01_17520</name>
</gene>
<evidence type="ECO:0000313" key="6">
    <source>
        <dbReference type="EMBL" id="GIH38752.1"/>
    </source>
</evidence>
<keyword evidence="3" id="KW-0378">Hydrolase</keyword>
<evidence type="ECO:0000256" key="1">
    <source>
        <dbReference type="ARBA" id="ARBA00007074"/>
    </source>
</evidence>
<dbReference type="PROSITE" id="PS51935">
    <property type="entry name" value="NLPC_P60"/>
    <property type="match status" value="1"/>
</dbReference>
<keyword evidence="7" id="KW-1185">Reference proteome</keyword>
<evidence type="ECO:0000256" key="2">
    <source>
        <dbReference type="ARBA" id="ARBA00022670"/>
    </source>
</evidence>
<evidence type="ECO:0000256" key="4">
    <source>
        <dbReference type="ARBA" id="ARBA00022807"/>
    </source>
</evidence>
<sequence>MRLLGVISYARELLSRFMGVNRRHLVLGGVLLAFAAGSAPLNWELTRVVQIAYASQGSVAYSWGGGHAARPGPSKGTCRGYHGAIRPCPAARTRGLDCSGFTRWVYDEAFGDDVLGRGNTDDHLRRLRKVDVAQPGDLVFYGTSRRTHHVGVYIGDGKMINAFATGTRIRMDDVSRLDDLLGYYHYPA</sequence>
<evidence type="ECO:0000259" key="5">
    <source>
        <dbReference type="PROSITE" id="PS51935"/>
    </source>
</evidence>
<organism evidence="6 7">
    <name type="scientific">Microbispora corallina</name>
    <dbReference type="NCBI Taxonomy" id="83302"/>
    <lineage>
        <taxon>Bacteria</taxon>
        <taxon>Bacillati</taxon>
        <taxon>Actinomycetota</taxon>
        <taxon>Actinomycetes</taxon>
        <taxon>Streptosporangiales</taxon>
        <taxon>Streptosporangiaceae</taxon>
        <taxon>Microbispora</taxon>
    </lineage>
</organism>
<dbReference type="EMBL" id="BOOC01000005">
    <property type="protein sequence ID" value="GIH38752.1"/>
    <property type="molecule type" value="Genomic_DNA"/>
</dbReference>
<comment type="caution">
    <text evidence="6">The sequence shown here is derived from an EMBL/GenBank/DDBJ whole genome shotgun (WGS) entry which is preliminary data.</text>
</comment>
<keyword evidence="4" id="KW-0788">Thiol protease</keyword>
<dbReference type="Pfam" id="PF00877">
    <property type="entry name" value="NLPC_P60"/>
    <property type="match status" value="1"/>
</dbReference>
<reference evidence="6 7" key="1">
    <citation type="submission" date="2021-01" db="EMBL/GenBank/DDBJ databases">
        <title>Whole genome shotgun sequence of Microbispora corallina NBRC 16416.</title>
        <authorList>
            <person name="Komaki H."/>
            <person name="Tamura T."/>
        </authorList>
    </citation>
    <scope>NUCLEOTIDE SEQUENCE [LARGE SCALE GENOMIC DNA]</scope>
    <source>
        <strain evidence="6 7">NBRC 16416</strain>
    </source>
</reference>
<keyword evidence="2" id="KW-0645">Protease</keyword>
<feature type="domain" description="NlpC/P60" evidence="5">
    <location>
        <begin position="42"/>
        <end position="188"/>
    </location>
</feature>
<dbReference type="InterPro" id="IPR038765">
    <property type="entry name" value="Papain-like_cys_pep_sf"/>
</dbReference>
<dbReference type="InterPro" id="IPR000064">
    <property type="entry name" value="NLP_P60_dom"/>
</dbReference>
<comment type="similarity">
    <text evidence="1">Belongs to the peptidase C40 family.</text>
</comment>
<dbReference type="PANTHER" id="PTHR47359">
    <property type="entry name" value="PEPTIDOGLYCAN DL-ENDOPEPTIDASE CWLO"/>
    <property type="match status" value="1"/>
</dbReference>
<name>A0ABQ4FVB4_9ACTN</name>
<dbReference type="SUPFAM" id="SSF54001">
    <property type="entry name" value="Cysteine proteinases"/>
    <property type="match status" value="1"/>
</dbReference>
<evidence type="ECO:0000256" key="3">
    <source>
        <dbReference type="ARBA" id="ARBA00022801"/>
    </source>
</evidence>